<dbReference type="RefSeq" id="XP_045962207.1">
    <property type="nucleotide sequence ID" value="XM_046097675.1"/>
</dbReference>
<accession>A0A9P8UTB9</accession>
<dbReference type="AlphaFoldDB" id="A0A9P8UTB9"/>
<evidence type="ECO:0000313" key="3">
    <source>
        <dbReference type="Proteomes" id="UP000758603"/>
    </source>
</evidence>
<organism evidence="2 3">
    <name type="scientific">Truncatella angustata</name>
    <dbReference type="NCBI Taxonomy" id="152316"/>
    <lineage>
        <taxon>Eukaryota</taxon>
        <taxon>Fungi</taxon>
        <taxon>Dikarya</taxon>
        <taxon>Ascomycota</taxon>
        <taxon>Pezizomycotina</taxon>
        <taxon>Sordariomycetes</taxon>
        <taxon>Xylariomycetidae</taxon>
        <taxon>Amphisphaeriales</taxon>
        <taxon>Sporocadaceae</taxon>
        <taxon>Truncatella</taxon>
    </lineage>
</organism>
<name>A0A9P8UTB9_9PEZI</name>
<dbReference type="PANTHER" id="PTHR34598">
    <property type="entry name" value="BLL6449 PROTEIN"/>
    <property type="match status" value="1"/>
</dbReference>
<proteinExistence type="inferred from homology"/>
<gene>
    <name evidence="2" type="ORF">BKA67DRAFT_514830</name>
</gene>
<dbReference type="NCBIfam" id="NF041278">
    <property type="entry name" value="CmcJ_NvfI_EfuI"/>
    <property type="match status" value="1"/>
</dbReference>
<sequence length="302" mass="34546">MATANILVPSTTGTLTVWGGTKDGKDGYIDYETVTSNLIPPATIEITAHDIRHFNQKPSYKDNGYELVNAPTSITTEQFLGSSTPEGKEFIDDAYYKECTDLVRRITGSTTVFPISFRIRQDKAPREEEVDRARIKLHAGSAGSHGPRPVAHVDRDPSTATTMLRDLFGDQKAAEMMKEHNRWAQVNVWRPIENVVQKWPLAFMNHDRIPDWDYDKFTGRIYNRNDPRVEHRGEKAYDCLVKNDPRYMFHYASNMTPSEALVFSSFDTDVRFVIPHSAFWDDNTPQGALPRKSIEVRTLVFW</sequence>
<dbReference type="GO" id="GO:0016491">
    <property type="term" value="F:oxidoreductase activity"/>
    <property type="evidence" value="ECO:0007669"/>
    <property type="project" value="InterPro"/>
</dbReference>
<comment type="similarity">
    <text evidence="1">Belongs to the asaB hydroxylase/desaturase family.</text>
</comment>
<dbReference type="GeneID" id="70126567"/>
<evidence type="ECO:0000313" key="2">
    <source>
        <dbReference type="EMBL" id="KAH6657973.1"/>
    </source>
</evidence>
<reference evidence="2" key="1">
    <citation type="journal article" date="2021" name="Nat. Commun.">
        <title>Genetic determinants of endophytism in the Arabidopsis root mycobiome.</title>
        <authorList>
            <person name="Mesny F."/>
            <person name="Miyauchi S."/>
            <person name="Thiergart T."/>
            <person name="Pickel B."/>
            <person name="Atanasova L."/>
            <person name="Karlsson M."/>
            <person name="Huettel B."/>
            <person name="Barry K.W."/>
            <person name="Haridas S."/>
            <person name="Chen C."/>
            <person name="Bauer D."/>
            <person name="Andreopoulos W."/>
            <person name="Pangilinan J."/>
            <person name="LaButti K."/>
            <person name="Riley R."/>
            <person name="Lipzen A."/>
            <person name="Clum A."/>
            <person name="Drula E."/>
            <person name="Henrissat B."/>
            <person name="Kohler A."/>
            <person name="Grigoriev I.V."/>
            <person name="Martin F.M."/>
            <person name="Hacquard S."/>
        </authorList>
    </citation>
    <scope>NUCLEOTIDE SEQUENCE</scope>
    <source>
        <strain evidence="2">MPI-SDFR-AT-0073</strain>
    </source>
</reference>
<dbReference type="Proteomes" id="UP000758603">
    <property type="component" value="Unassembled WGS sequence"/>
</dbReference>
<dbReference type="InterPro" id="IPR044053">
    <property type="entry name" value="AsaB-like"/>
</dbReference>
<evidence type="ECO:0000256" key="1">
    <source>
        <dbReference type="ARBA" id="ARBA00023604"/>
    </source>
</evidence>
<dbReference type="OrthoDB" id="412788at2759"/>
<dbReference type="PANTHER" id="PTHR34598:SF3">
    <property type="entry name" value="OXIDOREDUCTASE AN1597"/>
    <property type="match status" value="1"/>
</dbReference>
<keyword evidence="3" id="KW-1185">Reference proteome</keyword>
<protein>
    <submittedName>
        <fullName evidence="2">Uncharacterized protein</fullName>
    </submittedName>
</protein>
<dbReference type="EMBL" id="JAGPXC010000002">
    <property type="protein sequence ID" value="KAH6657973.1"/>
    <property type="molecule type" value="Genomic_DNA"/>
</dbReference>
<comment type="caution">
    <text evidence="2">The sequence shown here is derived from an EMBL/GenBank/DDBJ whole genome shotgun (WGS) entry which is preliminary data.</text>
</comment>